<keyword evidence="3" id="KW-1185">Reference proteome</keyword>
<accession>A0AA41UME4</accession>
<evidence type="ECO:0000256" key="1">
    <source>
        <dbReference type="SAM" id="MobiDB-lite"/>
    </source>
</evidence>
<proteinExistence type="predicted"/>
<gene>
    <name evidence="2" type="ORF">MQH31_18320</name>
</gene>
<evidence type="ECO:0000313" key="2">
    <source>
        <dbReference type="EMBL" id="MCI4659766.1"/>
    </source>
</evidence>
<evidence type="ECO:0000313" key="3">
    <source>
        <dbReference type="Proteomes" id="UP001165341"/>
    </source>
</evidence>
<reference evidence="2" key="1">
    <citation type="submission" date="2022-03" db="EMBL/GenBank/DDBJ databases">
        <title>Cryobacterium sp. nov. strain ZS14-85, isolated from Antarctic soil.</title>
        <authorList>
            <person name="Li J."/>
            <person name="Niu G."/>
        </authorList>
    </citation>
    <scope>NUCLEOTIDE SEQUENCE</scope>
    <source>
        <strain evidence="2">ZS14-85</strain>
    </source>
</reference>
<dbReference type="RefSeq" id="WP_243013257.1">
    <property type="nucleotide sequence ID" value="NZ_JALGAR010000006.1"/>
</dbReference>
<dbReference type="AlphaFoldDB" id="A0AA41UME4"/>
<feature type="compositionally biased region" description="Low complexity" evidence="1">
    <location>
        <begin position="1"/>
        <end position="18"/>
    </location>
</feature>
<feature type="compositionally biased region" description="Basic and acidic residues" evidence="1">
    <location>
        <begin position="24"/>
        <end position="40"/>
    </location>
</feature>
<organism evidence="2 3">
    <name type="scientific">Cryobacterium zhongshanensis</name>
    <dbReference type="NCBI Taxonomy" id="2928153"/>
    <lineage>
        <taxon>Bacteria</taxon>
        <taxon>Bacillati</taxon>
        <taxon>Actinomycetota</taxon>
        <taxon>Actinomycetes</taxon>
        <taxon>Micrococcales</taxon>
        <taxon>Microbacteriaceae</taxon>
        <taxon>Cryobacterium</taxon>
    </lineage>
</organism>
<protein>
    <submittedName>
        <fullName evidence="2">Uncharacterized protein</fullName>
    </submittedName>
</protein>
<name>A0AA41UME4_9MICO</name>
<comment type="caution">
    <text evidence="2">The sequence shown here is derived from an EMBL/GenBank/DDBJ whole genome shotgun (WGS) entry which is preliminary data.</text>
</comment>
<feature type="region of interest" description="Disordered" evidence="1">
    <location>
        <begin position="1"/>
        <end position="53"/>
    </location>
</feature>
<sequence length="90" mass="9619">MNPATPAAAAGEPDAVTPEPMLCRAKDPNGEPCVRDRAHPYSDSAGPKTAHHTADKTAFYGGIKTPARFYLGPADTGHVSEADRQTWMRL</sequence>
<dbReference type="Proteomes" id="UP001165341">
    <property type="component" value="Unassembled WGS sequence"/>
</dbReference>
<dbReference type="EMBL" id="JALGAR010000006">
    <property type="protein sequence ID" value="MCI4659766.1"/>
    <property type="molecule type" value="Genomic_DNA"/>
</dbReference>